<comment type="caution">
    <text evidence="1">The sequence shown here is derived from an EMBL/GenBank/DDBJ whole genome shotgun (WGS) entry which is preliminary data.</text>
</comment>
<sequence>MKLCLTSCIVPRRTEQKQRKLFKNCLLKGPSKNIHKMQEECMSVAGLFSKIVLKSVIHYYVLYDLVVDGRTFVTGSFVVIV</sequence>
<dbReference type="AlphaFoldDB" id="A0A016WJ89"/>
<evidence type="ECO:0000313" key="1">
    <source>
        <dbReference type="EMBL" id="EYC39038.1"/>
    </source>
</evidence>
<gene>
    <name evidence="1" type="primary">Acey_s0680.g1473</name>
    <name evidence="1" type="ORF">Y032_0680g1473</name>
</gene>
<proteinExistence type="predicted"/>
<dbReference type="EMBL" id="JARK01000280">
    <property type="protein sequence ID" value="EYC39038.1"/>
    <property type="molecule type" value="Genomic_DNA"/>
</dbReference>
<accession>A0A016WJ89</accession>
<organism evidence="1 2">
    <name type="scientific">Ancylostoma ceylanicum</name>
    <dbReference type="NCBI Taxonomy" id="53326"/>
    <lineage>
        <taxon>Eukaryota</taxon>
        <taxon>Metazoa</taxon>
        <taxon>Ecdysozoa</taxon>
        <taxon>Nematoda</taxon>
        <taxon>Chromadorea</taxon>
        <taxon>Rhabditida</taxon>
        <taxon>Rhabditina</taxon>
        <taxon>Rhabditomorpha</taxon>
        <taxon>Strongyloidea</taxon>
        <taxon>Ancylostomatidae</taxon>
        <taxon>Ancylostomatinae</taxon>
        <taxon>Ancylostoma</taxon>
    </lineage>
</organism>
<name>A0A016WJ89_9BILA</name>
<evidence type="ECO:0000313" key="2">
    <source>
        <dbReference type="Proteomes" id="UP000024635"/>
    </source>
</evidence>
<keyword evidence="2" id="KW-1185">Reference proteome</keyword>
<reference evidence="2" key="1">
    <citation type="journal article" date="2015" name="Nat. Genet.">
        <title>The genome and transcriptome of the zoonotic hookworm Ancylostoma ceylanicum identify infection-specific gene families.</title>
        <authorList>
            <person name="Schwarz E.M."/>
            <person name="Hu Y."/>
            <person name="Antoshechkin I."/>
            <person name="Miller M.M."/>
            <person name="Sternberg P.W."/>
            <person name="Aroian R.V."/>
        </authorList>
    </citation>
    <scope>NUCLEOTIDE SEQUENCE</scope>
    <source>
        <strain evidence="2">HY135</strain>
    </source>
</reference>
<protein>
    <submittedName>
        <fullName evidence="1">Uncharacterized protein</fullName>
    </submittedName>
</protein>
<dbReference type="Proteomes" id="UP000024635">
    <property type="component" value="Unassembled WGS sequence"/>
</dbReference>